<dbReference type="GO" id="GO:0020037">
    <property type="term" value="F:heme binding"/>
    <property type="evidence" value="ECO:0007669"/>
    <property type="project" value="InterPro"/>
</dbReference>
<dbReference type="Gene3D" id="1.10.640.10">
    <property type="entry name" value="Haem peroxidase domain superfamily, animal type"/>
    <property type="match status" value="1"/>
</dbReference>
<evidence type="ECO:0000313" key="6">
    <source>
        <dbReference type="Proteomes" id="UP000642125"/>
    </source>
</evidence>
<sequence length="544" mass="58542">MNATQTDTAAPAAVGRVIENVGHGEVLHRRVRTSDFDYLLAGLVGDESAHLPAADPPQVIALLRRLGGAMAEPAVSPAPPSTIPAVYTYWGQFIDHDLTLEDSADPRLQGPAVADPGLRPLDARTVRTNLGNARQPYLNLDSLYGDGPAGAHSAAFYDGPFLGVGRLASPAPGQPVPAAADPDARDLPGRTAVTDPATGRTQFPAAIGDSRNDENLVVAQLHLAYLRFHNAVVTAFRAAEPGLADDELLARAQQLVRHTHQWLIVHDYLRTVTVPGTVDWVLQELKGLYLQRFPAKRPPVMPLEFSVAAFRFGHSQIRNTYDYNRNFGDPGFVSPRATLDQLFQFTGRGGFIGGAQSLPENWAIEWDRFVDKADPDPRHFARAIDTQLADDLSVMRNEPRDLAGIQEHLAKRNLLRGYLLGVPTGEAVARALKIRPLTRGELLRGAPAGVRSALTSPELTGRTPLWYYVLKEAEVLTSGNSLGPVGSRLVAETVIGLMRHDPESFLTTVPAWGTGPVPVLPGGNGARTVASLADLLDVAGVMPA</sequence>
<dbReference type="InterPro" id="IPR010255">
    <property type="entry name" value="Haem_peroxidase_sf"/>
</dbReference>
<dbReference type="PANTHER" id="PTHR11475:SF4">
    <property type="entry name" value="CHORION PEROXIDASE"/>
    <property type="match status" value="1"/>
</dbReference>
<dbReference type="InterPro" id="IPR037120">
    <property type="entry name" value="Haem_peroxidase_sf_animal"/>
</dbReference>
<dbReference type="GO" id="GO:0004601">
    <property type="term" value="F:peroxidase activity"/>
    <property type="evidence" value="ECO:0007669"/>
    <property type="project" value="InterPro"/>
</dbReference>
<evidence type="ECO:0008006" key="7">
    <source>
        <dbReference type="Google" id="ProtNLM"/>
    </source>
</evidence>
<dbReference type="PANTHER" id="PTHR11475">
    <property type="entry name" value="OXIDASE/PEROXIDASE"/>
    <property type="match status" value="1"/>
</dbReference>
<dbReference type="GO" id="GO:0005576">
    <property type="term" value="C:extracellular region"/>
    <property type="evidence" value="ECO:0007669"/>
    <property type="project" value="UniProtKB-SubCell"/>
</dbReference>
<keyword evidence="2" id="KW-0964">Secreted</keyword>
<evidence type="ECO:0000256" key="4">
    <source>
        <dbReference type="SAM" id="MobiDB-lite"/>
    </source>
</evidence>
<dbReference type="PROSITE" id="PS50292">
    <property type="entry name" value="PEROXIDASE_3"/>
    <property type="match status" value="1"/>
</dbReference>
<evidence type="ECO:0000313" key="5">
    <source>
        <dbReference type="EMBL" id="GIG37599.1"/>
    </source>
</evidence>
<comment type="subcellular location">
    <subcellularLocation>
        <location evidence="1">Secreted</location>
    </subcellularLocation>
</comment>
<dbReference type="Pfam" id="PF03098">
    <property type="entry name" value="An_peroxidase"/>
    <property type="match status" value="1"/>
</dbReference>
<evidence type="ECO:0000256" key="1">
    <source>
        <dbReference type="ARBA" id="ARBA00004613"/>
    </source>
</evidence>
<gene>
    <name evidence="5" type="ORF">Cpa01nite_29800</name>
</gene>
<evidence type="ECO:0000256" key="3">
    <source>
        <dbReference type="ARBA" id="ARBA00023180"/>
    </source>
</evidence>
<protein>
    <recommendedName>
        <fullName evidence="7">Myeloperoxidase</fullName>
    </recommendedName>
</protein>
<reference evidence="5" key="1">
    <citation type="submission" date="2021-01" db="EMBL/GenBank/DDBJ databases">
        <title>Whole genome shotgun sequence of Cellulomonas pakistanensis NBRC 110800.</title>
        <authorList>
            <person name="Komaki H."/>
            <person name="Tamura T."/>
        </authorList>
    </citation>
    <scope>NUCLEOTIDE SEQUENCE</scope>
    <source>
        <strain evidence="5">NBRC 110800</strain>
    </source>
</reference>
<keyword evidence="6" id="KW-1185">Reference proteome</keyword>
<dbReference type="GO" id="GO:0006979">
    <property type="term" value="P:response to oxidative stress"/>
    <property type="evidence" value="ECO:0007669"/>
    <property type="project" value="InterPro"/>
</dbReference>
<keyword evidence="3" id="KW-0325">Glycoprotein</keyword>
<dbReference type="SUPFAM" id="SSF48113">
    <property type="entry name" value="Heme-dependent peroxidases"/>
    <property type="match status" value="1"/>
</dbReference>
<accession>A0A919U719</accession>
<evidence type="ECO:0000256" key="2">
    <source>
        <dbReference type="ARBA" id="ARBA00022525"/>
    </source>
</evidence>
<dbReference type="AlphaFoldDB" id="A0A919U719"/>
<proteinExistence type="predicted"/>
<dbReference type="CDD" id="cd09819">
    <property type="entry name" value="An_peroxidase_bacterial_1"/>
    <property type="match status" value="1"/>
</dbReference>
<feature type="compositionally biased region" description="Low complexity" evidence="4">
    <location>
        <begin position="172"/>
        <end position="181"/>
    </location>
</feature>
<dbReference type="InterPro" id="IPR019791">
    <property type="entry name" value="Haem_peroxidase_animal"/>
</dbReference>
<dbReference type="RefSeq" id="WP_203669585.1">
    <property type="nucleotide sequence ID" value="NZ_BONO01000025.1"/>
</dbReference>
<dbReference type="EMBL" id="BONO01000025">
    <property type="protein sequence ID" value="GIG37599.1"/>
    <property type="molecule type" value="Genomic_DNA"/>
</dbReference>
<dbReference type="Proteomes" id="UP000642125">
    <property type="component" value="Unassembled WGS sequence"/>
</dbReference>
<name>A0A919U719_9CELL</name>
<feature type="region of interest" description="Disordered" evidence="4">
    <location>
        <begin position="172"/>
        <end position="200"/>
    </location>
</feature>
<organism evidence="5 6">
    <name type="scientific">Cellulomonas pakistanensis</name>
    <dbReference type="NCBI Taxonomy" id="992287"/>
    <lineage>
        <taxon>Bacteria</taxon>
        <taxon>Bacillati</taxon>
        <taxon>Actinomycetota</taxon>
        <taxon>Actinomycetes</taxon>
        <taxon>Micrococcales</taxon>
        <taxon>Cellulomonadaceae</taxon>
        <taxon>Cellulomonas</taxon>
    </lineage>
</organism>
<dbReference type="PRINTS" id="PR00457">
    <property type="entry name" value="ANPEROXIDASE"/>
</dbReference>
<comment type="caution">
    <text evidence="5">The sequence shown here is derived from an EMBL/GenBank/DDBJ whole genome shotgun (WGS) entry which is preliminary data.</text>
</comment>